<keyword evidence="2" id="KW-0418">Kinase</keyword>
<evidence type="ECO:0000313" key="2">
    <source>
        <dbReference type="EMBL" id="MDQ0155423.1"/>
    </source>
</evidence>
<evidence type="ECO:0000259" key="1">
    <source>
        <dbReference type="Pfam" id="PF13581"/>
    </source>
</evidence>
<comment type="caution">
    <text evidence="2">The sequence shown here is derived from an EMBL/GenBank/DDBJ whole genome shotgun (WGS) entry which is preliminary data.</text>
</comment>
<keyword evidence="2" id="KW-0808">Transferase</keyword>
<accession>A0ABT9V3A5</accession>
<dbReference type="RefSeq" id="WP_307149985.1">
    <property type="nucleotide sequence ID" value="NZ_JAUSTU010000006.1"/>
</dbReference>
<dbReference type="GO" id="GO:0004674">
    <property type="term" value="F:protein serine/threonine kinase activity"/>
    <property type="evidence" value="ECO:0007669"/>
    <property type="project" value="UniProtKB-EC"/>
</dbReference>
<dbReference type="Gene3D" id="3.30.565.10">
    <property type="entry name" value="Histidine kinase-like ATPase, C-terminal domain"/>
    <property type="match status" value="1"/>
</dbReference>
<dbReference type="InterPro" id="IPR003594">
    <property type="entry name" value="HATPase_dom"/>
</dbReference>
<name>A0ABT9V3A5_9BACL</name>
<reference evidence="2 3" key="1">
    <citation type="submission" date="2023-07" db="EMBL/GenBank/DDBJ databases">
        <title>Genomic Encyclopedia of Type Strains, Phase IV (KMG-IV): sequencing the most valuable type-strain genomes for metagenomic binning, comparative biology and taxonomic classification.</title>
        <authorList>
            <person name="Goeker M."/>
        </authorList>
    </citation>
    <scope>NUCLEOTIDE SEQUENCE [LARGE SCALE GENOMIC DNA]</scope>
    <source>
        <strain evidence="2 3">DSM 23948</strain>
    </source>
</reference>
<protein>
    <submittedName>
        <fullName evidence="2">Serine/threonine-protein kinase RsbW</fullName>
        <ecNumber evidence="2">2.7.11.1</ecNumber>
    </submittedName>
</protein>
<dbReference type="InterPro" id="IPR036890">
    <property type="entry name" value="HATPase_C_sf"/>
</dbReference>
<evidence type="ECO:0000313" key="3">
    <source>
        <dbReference type="Proteomes" id="UP001231362"/>
    </source>
</evidence>
<proteinExistence type="predicted"/>
<dbReference type="SUPFAM" id="SSF55874">
    <property type="entry name" value="ATPase domain of HSP90 chaperone/DNA topoisomerase II/histidine kinase"/>
    <property type="match status" value="1"/>
</dbReference>
<dbReference type="Pfam" id="PF13581">
    <property type="entry name" value="HATPase_c_2"/>
    <property type="match status" value="1"/>
</dbReference>
<dbReference type="Proteomes" id="UP001231362">
    <property type="component" value="Unassembled WGS sequence"/>
</dbReference>
<gene>
    <name evidence="2" type="ORF">J2S07_001728</name>
</gene>
<dbReference type="EMBL" id="JAUSTU010000006">
    <property type="protein sequence ID" value="MDQ0155423.1"/>
    <property type="molecule type" value="Genomic_DNA"/>
</dbReference>
<organism evidence="2 3">
    <name type="scientific">Anoxybacillus andreesenii</name>
    <dbReference type="NCBI Taxonomy" id="1325932"/>
    <lineage>
        <taxon>Bacteria</taxon>
        <taxon>Bacillati</taxon>
        <taxon>Bacillota</taxon>
        <taxon>Bacilli</taxon>
        <taxon>Bacillales</taxon>
        <taxon>Anoxybacillaceae</taxon>
        <taxon>Anoxybacillus</taxon>
    </lineage>
</organism>
<feature type="domain" description="Histidine kinase/HSP90-like ATPase" evidence="1">
    <location>
        <begin position="34"/>
        <end position="123"/>
    </location>
</feature>
<sequence>MEITLSLLPNQKGITFVDQMIHTYMTVYDLPSKREICFVVHELMINAVEAMNETGNNEKKSIELQVFYLDGTMKITVIDSAGGIPNEHWEDFLQLDTDIITFSDRGRGLLFIKNMVDEIWFKNVSEEKFL</sequence>
<dbReference type="EC" id="2.7.11.1" evidence="2"/>
<keyword evidence="3" id="KW-1185">Reference proteome</keyword>